<dbReference type="GO" id="GO:0003677">
    <property type="term" value="F:DNA binding"/>
    <property type="evidence" value="ECO:0007669"/>
    <property type="project" value="TreeGrafter"/>
</dbReference>
<feature type="compositionally biased region" description="Low complexity" evidence="5">
    <location>
        <begin position="1308"/>
        <end position="1320"/>
    </location>
</feature>
<dbReference type="GO" id="GO:0043111">
    <property type="term" value="P:replication fork arrest"/>
    <property type="evidence" value="ECO:0007669"/>
    <property type="project" value="TreeGrafter"/>
</dbReference>
<feature type="region of interest" description="Disordered" evidence="5">
    <location>
        <begin position="595"/>
        <end position="616"/>
    </location>
</feature>
<reference evidence="7" key="1">
    <citation type="submission" date="2022-07" db="EMBL/GenBank/DDBJ databases">
        <title>Phylogenomic reconstructions and comparative analyses of Kickxellomycotina fungi.</title>
        <authorList>
            <person name="Reynolds N.K."/>
            <person name="Stajich J.E."/>
            <person name="Barry K."/>
            <person name="Grigoriev I.V."/>
            <person name="Crous P."/>
            <person name="Smith M.E."/>
        </authorList>
    </citation>
    <scope>NUCLEOTIDE SEQUENCE</scope>
    <source>
        <strain evidence="7">NBRC 100468</strain>
    </source>
</reference>
<feature type="compositionally biased region" description="Basic residues" evidence="5">
    <location>
        <begin position="1090"/>
        <end position="1110"/>
    </location>
</feature>
<dbReference type="Proteomes" id="UP001150538">
    <property type="component" value="Unassembled WGS sequence"/>
</dbReference>
<keyword evidence="8" id="KW-1185">Reference proteome</keyword>
<feature type="region of interest" description="Disordered" evidence="5">
    <location>
        <begin position="1164"/>
        <end position="1369"/>
    </location>
</feature>
<sequence length="1369" mass="155995">MTASSYKKTRGDDAGLSKTLPLEQHFDYQEQIERYRNIVLSVCAALGGLERISIPNPSDHDNDSVVVDSQQNATKLIYRLGEECLDCLKDLKRFIRRDEQSDDKLVLRWLGDWGILERDIVPIFVQSVKYIENKADDLGNSIDEDLVIYYSRVAMMCIELFVFMTWSIDSASPNASLDLETNLALEETKLTFTKILRGYKRVFANRDVMHSLMYMLMKPVNLPPAKRTPKDEMLIRGVLFIFRNVLAIPDPFVSPNAKGYAQIEKPVQDKLIRAMSRECVLDLILTFASSIKEKHMSPFKIVVLELIFHLYNRVSVKYLFPRKFSANKNSTLSSFTSNDSGDISEKKSELEQLLSNASKNRQAHIPAKRHNRFGSTFAVTAEGGGRIIPIFNPKEVVKPFGKFAGDKKKNVRRPRMQNSQSSLTGDGGIGGSGGGLNTLMNKSQSVLEDYRDVDSDVLDILRDIAKTFIINCFNPFFSTLFDDIQVGRFHIRPQDRSMFINVVGYFLDYFCLEWSLQSSNVSTTTGSASKGVDSNKNDRLELGHIIGIFSLQCVPYCLNEINNNLDMKEWTILMGTMHSFKTMLKTVSIMCKSKEPDTNKKDPDNNNNATDDDNDKYRIAGEHIQDNLYYDGEVLNLISRLCRSYKPTNQSFSFLVGLVEMVDTFFKVLEEYAKRKQHMFVRKKVRMGKKSKAKKDENGNENGGDSGDKASQSEDEESQDEKDEEDIQYIERLFEMRTYERAFATEGVVRTYCGLLNTFSNLHESHLQAVYNMLFRVTATCQKYHLMFKRPHLELFYNMLSNDDEQKRQHRGNSGWIKTWDNLIDLVVWILRQYFRTKKALSKETGDDNNESNSASSLMKYRNAKIEALADPSKEKRILHFIKVSSKGKDEKKYAPPPVPNKSQGADGYSSDEYGHNSDSDYDREYDTNYGYADSSDGEIPLPTHLTWTQKLGIEIGILIRNGKKDMIGWLQEEMRRCLRIRAATKSNKKESNNDNNNNDESDIDDALDRPDFTVDPDEDTISKELSQNHNLRKMLELLKFEWQGQDLDESDPKWIIPGLLEDQEIESYIPITERLMTVDLMDEKGRRLSDKKKKGKRTSRANKGTRKPRNSKEKTKFVSDQFVHSSDDDEMDFNSEEAKTFFAKEANLRKMAQKKAAIAGLNLSDEEGAESDNEKDDKLEARPKKFSIIDDSDDDDEDTENHLEQNFANNNGSAEKAATNVAKPHYNGKKRPYEKSPEINFADSDHDEVPNLALISGNDTDNQEAEKVDEAAARSDILKDFAFSSDEDDSQGYVGPSQPDPEIKDPTGFFGFATTSTSSMLKPKSKAAAATPVKRNEQALNDNQNENVENQGQKFKKPRLTVISDEDD</sequence>
<keyword evidence="4" id="KW-0131">Cell cycle</keyword>
<evidence type="ECO:0000313" key="8">
    <source>
        <dbReference type="Proteomes" id="UP001150538"/>
    </source>
</evidence>
<feature type="domain" description="Timeless N-terminal" evidence="6">
    <location>
        <begin position="78"/>
        <end position="379"/>
    </location>
</feature>
<comment type="caution">
    <text evidence="7">The sequence shown here is derived from an EMBL/GenBank/DDBJ whole genome shotgun (WGS) entry which is preliminary data.</text>
</comment>
<dbReference type="PANTHER" id="PTHR22940:SF4">
    <property type="entry name" value="PROTEIN TIMELESS HOMOLOG"/>
    <property type="match status" value="1"/>
</dbReference>
<dbReference type="InterPro" id="IPR006906">
    <property type="entry name" value="Timeless_N"/>
</dbReference>
<feature type="region of interest" description="Disordered" evidence="5">
    <location>
        <begin position="1086"/>
        <end position="1132"/>
    </location>
</feature>
<evidence type="ECO:0000256" key="5">
    <source>
        <dbReference type="SAM" id="MobiDB-lite"/>
    </source>
</evidence>
<comment type="subcellular location">
    <subcellularLocation>
        <location evidence="1">Nucleus</location>
    </subcellularLocation>
</comment>
<feature type="compositionally biased region" description="Acidic residues" evidence="5">
    <location>
        <begin position="1191"/>
        <end position="1200"/>
    </location>
</feature>
<proteinExistence type="predicted"/>
<feature type="compositionally biased region" description="Basic and acidic residues" evidence="5">
    <location>
        <begin position="1232"/>
        <end position="1250"/>
    </location>
</feature>
<evidence type="ECO:0000313" key="7">
    <source>
        <dbReference type="EMBL" id="KAJ1914004.1"/>
    </source>
</evidence>
<feature type="compositionally biased region" description="Basic residues" evidence="5">
    <location>
        <begin position="684"/>
        <end position="693"/>
    </location>
</feature>
<dbReference type="GO" id="GO:0006281">
    <property type="term" value="P:DNA repair"/>
    <property type="evidence" value="ECO:0007669"/>
    <property type="project" value="TreeGrafter"/>
</dbReference>
<feature type="compositionally biased region" description="Basic and acidic residues" evidence="5">
    <location>
        <begin position="913"/>
        <end position="927"/>
    </location>
</feature>
<protein>
    <submittedName>
        <fullName evidence="7">Topoisomerase 1-associated factor 1</fullName>
    </submittedName>
</protein>
<keyword evidence="2" id="KW-0236">DNA replication inhibitor</keyword>
<dbReference type="Pfam" id="PF04821">
    <property type="entry name" value="TIMELESS"/>
    <property type="match status" value="1"/>
</dbReference>
<feature type="compositionally biased region" description="Polar residues" evidence="5">
    <location>
        <begin position="1205"/>
        <end position="1214"/>
    </location>
</feature>
<gene>
    <name evidence="7" type="primary">TOF1</name>
    <name evidence="7" type="ORF">H4219_004971</name>
</gene>
<keyword evidence="3" id="KW-0539">Nucleus</keyword>
<evidence type="ECO:0000256" key="4">
    <source>
        <dbReference type="ARBA" id="ARBA00023306"/>
    </source>
</evidence>
<dbReference type="GO" id="GO:0000076">
    <property type="term" value="P:DNA replication checkpoint signaling"/>
    <property type="evidence" value="ECO:0007669"/>
    <property type="project" value="TreeGrafter"/>
</dbReference>
<feature type="region of interest" description="Disordered" evidence="5">
    <location>
        <begin position="684"/>
        <end position="724"/>
    </location>
</feature>
<feature type="region of interest" description="Disordered" evidence="5">
    <location>
        <begin position="408"/>
        <end position="430"/>
    </location>
</feature>
<dbReference type="GO" id="GO:0031298">
    <property type="term" value="C:replication fork protection complex"/>
    <property type="evidence" value="ECO:0007669"/>
    <property type="project" value="TreeGrafter"/>
</dbReference>
<evidence type="ECO:0000259" key="6">
    <source>
        <dbReference type="Pfam" id="PF04821"/>
    </source>
</evidence>
<feature type="region of interest" description="Disordered" evidence="5">
    <location>
        <begin position="986"/>
        <end position="1026"/>
    </location>
</feature>
<dbReference type="EMBL" id="JANBPU010000224">
    <property type="protein sequence ID" value="KAJ1914004.1"/>
    <property type="molecule type" value="Genomic_DNA"/>
</dbReference>
<feature type="region of interest" description="Disordered" evidence="5">
    <location>
        <begin position="889"/>
        <end position="940"/>
    </location>
</feature>
<feature type="compositionally biased region" description="Polar residues" evidence="5">
    <location>
        <begin position="1339"/>
        <end position="1354"/>
    </location>
</feature>
<dbReference type="OrthoDB" id="310853at2759"/>
<evidence type="ECO:0000256" key="1">
    <source>
        <dbReference type="ARBA" id="ARBA00004123"/>
    </source>
</evidence>
<feature type="compositionally biased region" description="Acidic residues" evidence="5">
    <location>
        <begin position="1165"/>
        <end position="1175"/>
    </location>
</feature>
<feature type="compositionally biased region" description="Acidic residues" evidence="5">
    <location>
        <begin position="713"/>
        <end position="724"/>
    </location>
</feature>
<evidence type="ECO:0000256" key="3">
    <source>
        <dbReference type="ARBA" id="ARBA00023242"/>
    </source>
</evidence>
<name>A0A9W7ZQS2_9FUNG</name>
<accession>A0A9W7ZQS2</accession>
<evidence type="ECO:0000256" key="2">
    <source>
        <dbReference type="ARBA" id="ARBA00022880"/>
    </source>
</evidence>
<feature type="compositionally biased region" description="Basic and acidic residues" evidence="5">
    <location>
        <begin position="1265"/>
        <end position="1280"/>
    </location>
</feature>
<dbReference type="PANTHER" id="PTHR22940">
    <property type="entry name" value="TIMEOUT/TIMELESS-2"/>
    <property type="match status" value="1"/>
</dbReference>
<feature type="compositionally biased region" description="Basic and acidic residues" evidence="5">
    <location>
        <begin position="595"/>
        <end position="604"/>
    </location>
</feature>
<organism evidence="7 8">
    <name type="scientific">Mycoemilia scoparia</name>
    <dbReference type="NCBI Taxonomy" id="417184"/>
    <lineage>
        <taxon>Eukaryota</taxon>
        <taxon>Fungi</taxon>
        <taxon>Fungi incertae sedis</taxon>
        <taxon>Zoopagomycota</taxon>
        <taxon>Kickxellomycotina</taxon>
        <taxon>Kickxellomycetes</taxon>
        <taxon>Kickxellales</taxon>
        <taxon>Kickxellaceae</taxon>
        <taxon>Mycoemilia</taxon>
    </lineage>
</organism>
<dbReference type="InterPro" id="IPR044998">
    <property type="entry name" value="Timeless"/>
</dbReference>